<comment type="similarity">
    <text evidence="1">Belongs to the short-chain dehydrogenases/reductases (SDR) family.</text>
</comment>
<keyword evidence="6" id="KW-1185">Reference proteome</keyword>
<evidence type="ECO:0000313" key="6">
    <source>
        <dbReference type="Proteomes" id="UP000219559"/>
    </source>
</evidence>
<reference evidence="5 6" key="1">
    <citation type="submission" date="2017-04" db="EMBL/GenBank/DDBJ databases">
        <title>A new member of the family Flavobacteriaceae isolated from ascidians.</title>
        <authorList>
            <person name="Chen L."/>
        </authorList>
    </citation>
    <scope>NUCLEOTIDE SEQUENCE [LARGE SCALE GENOMIC DNA]</scope>
    <source>
        <strain evidence="5 6">HQA918</strain>
    </source>
</reference>
<dbReference type="GO" id="GO:0016491">
    <property type="term" value="F:oxidoreductase activity"/>
    <property type="evidence" value="ECO:0007669"/>
    <property type="project" value="UniProtKB-KW"/>
</dbReference>
<dbReference type="InterPro" id="IPR057326">
    <property type="entry name" value="KR_dom"/>
</dbReference>
<comment type="caution">
    <text evidence="5">The sequence shown here is derived from an EMBL/GenBank/DDBJ whole genome shotgun (WGS) entry which is preliminary data.</text>
</comment>
<organism evidence="5 6">
    <name type="scientific">Sediminicola luteus</name>
    <dbReference type="NCBI Taxonomy" id="319238"/>
    <lineage>
        <taxon>Bacteria</taxon>
        <taxon>Pseudomonadati</taxon>
        <taxon>Bacteroidota</taxon>
        <taxon>Flavobacteriia</taxon>
        <taxon>Flavobacteriales</taxon>
        <taxon>Flavobacteriaceae</taxon>
        <taxon>Sediminicola</taxon>
    </lineage>
</organism>
<dbReference type="Pfam" id="PF13561">
    <property type="entry name" value="adh_short_C2"/>
    <property type="match status" value="1"/>
</dbReference>
<dbReference type="PANTHER" id="PTHR24321:SF8">
    <property type="entry name" value="ESTRADIOL 17-BETA-DEHYDROGENASE 8-RELATED"/>
    <property type="match status" value="1"/>
</dbReference>
<dbReference type="InterPro" id="IPR020904">
    <property type="entry name" value="Sc_DH/Rdtase_CS"/>
</dbReference>
<dbReference type="SMART" id="SM00822">
    <property type="entry name" value="PKS_KR"/>
    <property type="match status" value="1"/>
</dbReference>
<dbReference type="Gene3D" id="3.40.50.720">
    <property type="entry name" value="NAD(P)-binding Rossmann-like Domain"/>
    <property type="match status" value="1"/>
</dbReference>
<dbReference type="PRINTS" id="PR00080">
    <property type="entry name" value="SDRFAMILY"/>
</dbReference>
<evidence type="ECO:0000256" key="1">
    <source>
        <dbReference type="ARBA" id="ARBA00006484"/>
    </source>
</evidence>
<sequence>MKASDKKVAVITGGNSGIGYATAKLLKEEGTQVIISGRNAEKVEKAAQELGIVGITADVSKLSDIDALVRKVENTYSGIDLLFVNAGVFTPTPIGGLTEKLFQTHMDINFRGAVFTIEKFLPLLNTGASIINVSSISAYTGIPNLGIYAATKAALNSYTRTAAIELAPRNIRVNAISPGPISTPIYEKTGMSEEQIEGMAQNMGAQVPLKRFGSPEDVAHLVSFLASDKASFITGSEYIIDGGIHINTVLS</sequence>
<gene>
    <name evidence="5" type="ORF">B7P33_16965</name>
</gene>
<evidence type="ECO:0000259" key="4">
    <source>
        <dbReference type="SMART" id="SM00822"/>
    </source>
</evidence>
<evidence type="ECO:0000256" key="2">
    <source>
        <dbReference type="ARBA" id="ARBA00023002"/>
    </source>
</evidence>
<dbReference type="PROSITE" id="PS00061">
    <property type="entry name" value="ADH_SHORT"/>
    <property type="match status" value="1"/>
</dbReference>
<dbReference type="CDD" id="cd05233">
    <property type="entry name" value="SDR_c"/>
    <property type="match status" value="1"/>
</dbReference>
<dbReference type="InterPro" id="IPR002347">
    <property type="entry name" value="SDR_fam"/>
</dbReference>
<keyword evidence="3" id="KW-0520">NAD</keyword>
<dbReference type="InterPro" id="IPR036291">
    <property type="entry name" value="NAD(P)-bd_dom_sf"/>
</dbReference>
<proteinExistence type="inferred from homology"/>
<dbReference type="RefSeq" id="WP_097441078.1">
    <property type="nucleotide sequence ID" value="NZ_KZ300477.1"/>
</dbReference>
<dbReference type="FunFam" id="3.40.50.720:FF:000084">
    <property type="entry name" value="Short-chain dehydrogenase reductase"/>
    <property type="match status" value="1"/>
</dbReference>
<evidence type="ECO:0000256" key="3">
    <source>
        <dbReference type="ARBA" id="ARBA00023027"/>
    </source>
</evidence>
<dbReference type="SUPFAM" id="SSF51735">
    <property type="entry name" value="NAD(P)-binding Rossmann-fold domains"/>
    <property type="match status" value="1"/>
</dbReference>
<accession>A0A2A4G2Q6</accession>
<keyword evidence="2" id="KW-0560">Oxidoreductase</keyword>
<dbReference type="OrthoDB" id="9803333at2"/>
<feature type="domain" description="Ketoreductase" evidence="4">
    <location>
        <begin position="7"/>
        <end position="179"/>
    </location>
</feature>
<dbReference type="EMBL" id="NBWU01000007">
    <property type="protein sequence ID" value="PCE62967.1"/>
    <property type="molecule type" value="Genomic_DNA"/>
</dbReference>
<dbReference type="Proteomes" id="UP000219559">
    <property type="component" value="Unassembled WGS sequence"/>
</dbReference>
<protein>
    <submittedName>
        <fullName evidence="5">Short-chain dehydrogenase</fullName>
    </submittedName>
</protein>
<evidence type="ECO:0000313" key="5">
    <source>
        <dbReference type="EMBL" id="PCE62967.1"/>
    </source>
</evidence>
<name>A0A2A4G2Q6_9FLAO</name>
<dbReference type="PRINTS" id="PR00081">
    <property type="entry name" value="GDHRDH"/>
</dbReference>
<dbReference type="AlphaFoldDB" id="A0A2A4G2Q6"/>
<dbReference type="PANTHER" id="PTHR24321">
    <property type="entry name" value="DEHYDROGENASES, SHORT CHAIN"/>
    <property type="match status" value="1"/>
</dbReference>